<keyword evidence="5 7" id="KW-1133">Transmembrane helix</keyword>
<reference evidence="9 10" key="1">
    <citation type="submission" date="2019-07" db="EMBL/GenBank/DDBJ databases">
        <title>Whole genome shotgun sequence of Lactobacillus spicheri NBRC 107155.</title>
        <authorList>
            <person name="Hosoyama A."/>
            <person name="Uohara A."/>
            <person name="Ohji S."/>
            <person name="Ichikawa N."/>
        </authorList>
    </citation>
    <scope>NUCLEOTIDE SEQUENCE [LARGE SCALE GENOMIC DNA]</scope>
    <source>
        <strain evidence="9 10">NBRC 107155</strain>
    </source>
</reference>
<organism evidence="9 10">
    <name type="scientific">Levilactobacillus spicheri</name>
    <dbReference type="NCBI Taxonomy" id="216463"/>
    <lineage>
        <taxon>Bacteria</taxon>
        <taxon>Bacillati</taxon>
        <taxon>Bacillota</taxon>
        <taxon>Bacilli</taxon>
        <taxon>Lactobacillales</taxon>
        <taxon>Lactobacillaceae</taxon>
        <taxon>Levilactobacillus</taxon>
    </lineage>
</organism>
<sequence length="350" mass="39065">MMKLFTLARLRKRPNGSFRTARWPLSQQAAVCRLLADQLASGFSLRQALRFLRTTTRRLPADLGQMEADLAAGTPFLACLTPHLQANVAFQLQLTAVNGDLGAALAQAATFLRLLAQQRRRLRQLLAYPLGLLGGMGGLLGALQWGVLPQLQSELAPQTGPVHPAWPGVWGILGGGVVVGIGLVLRWWWRLPSLRRASRCLHWPLVGPIFQTYYAYYLAATLSQLLASGLSVQQMLAQLRQLPPRALLRQLAEHLQQRLGQGQFPVGWLQRQAYVPQQILVFLQQGSPRAQLTRELTAYSHLQYRELVRLSERALSWVQPVLLTLVAGLIVTAYLRLLLPLYQNLQGVYQ</sequence>
<keyword evidence="10" id="KW-1185">Reference proteome</keyword>
<feature type="transmembrane region" description="Helical" evidence="7">
    <location>
        <begin position="314"/>
        <end position="335"/>
    </location>
</feature>
<evidence type="ECO:0000256" key="1">
    <source>
        <dbReference type="ARBA" id="ARBA00004651"/>
    </source>
</evidence>
<proteinExistence type="inferred from homology"/>
<accession>A0ABQ0WLS3</accession>
<evidence type="ECO:0000259" key="8">
    <source>
        <dbReference type="Pfam" id="PF00482"/>
    </source>
</evidence>
<dbReference type="InterPro" id="IPR042094">
    <property type="entry name" value="T2SS_GspF_sf"/>
</dbReference>
<evidence type="ECO:0000313" key="10">
    <source>
        <dbReference type="Proteomes" id="UP000321691"/>
    </source>
</evidence>
<gene>
    <name evidence="9" type="ORF">LSP04_03550</name>
</gene>
<dbReference type="PANTHER" id="PTHR30012:SF0">
    <property type="entry name" value="TYPE II SECRETION SYSTEM PROTEIN F-RELATED"/>
    <property type="match status" value="1"/>
</dbReference>
<dbReference type="InterPro" id="IPR003004">
    <property type="entry name" value="GspF/PilC"/>
</dbReference>
<evidence type="ECO:0000256" key="3">
    <source>
        <dbReference type="ARBA" id="ARBA00022475"/>
    </source>
</evidence>
<dbReference type="InterPro" id="IPR018076">
    <property type="entry name" value="T2SS_GspF_dom"/>
</dbReference>
<dbReference type="Pfam" id="PF00482">
    <property type="entry name" value="T2SSF"/>
    <property type="match status" value="2"/>
</dbReference>
<evidence type="ECO:0000256" key="4">
    <source>
        <dbReference type="ARBA" id="ARBA00022692"/>
    </source>
</evidence>
<dbReference type="Gene3D" id="1.20.81.30">
    <property type="entry name" value="Type II secretion system (T2SS), domain F"/>
    <property type="match status" value="2"/>
</dbReference>
<keyword evidence="6 7" id="KW-0472">Membrane</keyword>
<feature type="transmembrane region" description="Helical" evidence="7">
    <location>
        <begin position="168"/>
        <end position="189"/>
    </location>
</feature>
<name>A0ABQ0WLS3_9LACO</name>
<keyword evidence="4 7" id="KW-0812">Transmembrane</keyword>
<dbReference type="EMBL" id="BJZI01000004">
    <property type="protein sequence ID" value="GEO65936.1"/>
    <property type="molecule type" value="Genomic_DNA"/>
</dbReference>
<feature type="domain" description="Type II secretion system protein GspF" evidence="8">
    <location>
        <begin position="220"/>
        <end position="340"/>
    </location>
</feature>
<comment type="subcellular location">
    <subcellularLocation>
        <location evidence="1">Cell membrane</location>
        <topology evidence="1">Multi-pass membrane protein</topology>
    </subcellularLocation>
</comment>
<dbReference type="PANTHER" id="PTHR30012">
    <property type="entry name" value="GENERAL SECRETION PATHWAY PROTEIN"/>
    <property type="match status" value="1"/>
</dbReference>
<evidence type="ECO:0000256" key="6">
    <source>
        <dbReference type="ARBA" id="ARBA00023136"/>
    </source>
</evidence>
<protein>
    <submittedName>
        <fullName evidence="9">Type II secretion system protein F</fullName>
    </submittedName>
</protein>
<feature type="transmembrane region" description="Helical" evidence="7">
    <location>
        <begin position="125"/>
        <end position="148"/>
    </location>
</feature>
<comment type="caution">
    <text evidence="9">The sequence shown here is derived from an EMBL/GenBank/DDBJ whole genome shotgun (WGS) entry which is preliminary data.</text>
</comment>
<evidence type="ECO:0000256" key="2">
    <source>
        <dbReference type="ARBA" id="ARBA00005745"/>
    </source>
</evidence>
<evidence type="ECO:0000313" key="9">
    <source>
        <dbReference type="EMBL" id="GEO65936.1"/>
    </source>
</evidence>
<comment type="similarity">
    <text evidence="2">Belongs to the GSP F family.</text>
</comment>
<evidence type="ECO:0000256" key="5">
    <source>
        <dbReference type="ARBA" id="ARBA00022989"/>
    </source>
</evidence>
<evidence type="ECO:0000256" key="7">
    <source>
        <dbReference type="SAM" id="Phobius"/>
    </source>
</evidence>
<dbReference type="Proteomes" id="UP000321691">
    <property type="component" value="Unassembled WGS sequence"/>
</dbReference>
<feature type="domain" description="Type II secretion system protein GspF" evidence="8">
    <location>
        <begin position="32"/>
        <end position="143"/>
    </location>
</feature>
<keyword evidence="3" id="KW-1003">Cell membrane</keyword>